<feature type="compositionally biased region" description="Low complexity" evidence="1">
    <location>
        <begin position="274"/>
        <end position="308"/>
    </location>
</feature>
<dbReference type="PANTHER" id="PTHR32063:SF0">
    <property type="entry name" value="SWARMING MOTILITY PROTEIN SWRC"/>
    <property type="match status" value="1"/>
</dbReference>
<dbReference type="InterPro" id="IPR027463">
    <property type="entry name" value="AcrB_DN_DC_subdom"/>
</dbReference>
<dbReference type="Proteomes" id="UP000638648">
    <property type="component" value="Unassembled WGS sequence"/>
</dbReference>
<organism evidence="3 4">
    <name type="scientific">Actinopolymorpha pittospori</name>
    <dbReference type="NCBI Taxonomy" id="648752"/>
    <lineage>
        <taxon>Bacteria</taxon>
        <taxon>Bacillati</taxon>
        <taxon>Actinomycetota</taxon>
        <taxon>Actinomycetes</taxon>
        <taxon>Propionibacteriales</taxon>
        <taxon>Actinopolymorphaceae</taxon>
        <taxon>Actinopolymorpha</taxon>
    </lineage>
</organism>
<dbReference type="Gene3D" id="3.30.70.1320">
    <property type="entry name" value="Multidrug efflux transporter AcrB pore domain like"/>
    <property type="match status" value="2"/>
</dbReference>
<sequence length="1218" mass="126339">MSRLARLSLANRSLVALVSIAILGFGLISTGSLKQELIPSLELPGAFITTAYPGASPEIVEREVTRPIESAIAGVEGLDKTTATSSNGFSVVQAEFTYGTDIGRAVQNVQQSINRLSSQFPDDVDPTVQAGSFNDFPVVLLAVSANVNEQELAKRLDERVVPELEKLADVRQVQVTGTRDVQVSVTVDDKKLASRGVTLQSVVTALQANGVSVPGGQFDAGNRSLTVDVGAPFDSVAAIRAVPILPSAGAAGGGAGGGSQAGGGGQVGGGGQAGDAQTGDSQTGGSSDSQTGDSDATSGANTARRAAPPVVPSPVQLGDVATVKETLAKSSSITRTNGKPTLGISVTKTADGNTVKVSHEVQDRLQDLRTSIGSNAALTVVFDQAPFIEQSIEGLTTEGAIGLLFAVLVILLFLLSLRSTLVTAVSIPFSLLVAMIGLYAGGYSLNILTLGALTVAVGRVVDDSIVVLENIKRHLAYGEDKQRAILAGVREVAGAVTASTVTTVGVFLPIAFVGGQVGELFRPFGVTVSIALAASLLVSLTIIPVLAYWFLRRPVIAPGEEERIRAAAIAKEQRSPLQRAYVPLIRWTTRHKLITLLVGVLVFAGTIGAAPLLKTNFLDDSEQNTVTVSQELPTSTSLAATDAAAKKVEAVIGDLDDVESYQTTVGSSSFGGFSAGGGSNEARFSLTTKEGIDQAAFRDRLRTDLDKVKDAGTIAVQGVESGPPGSGGLEVIVTAPTTAALSKAANQVEDAVRDVPGTTDVSNNLSTEMPTVRVSVDRAKAAQVGLSDAQIGQAVRQAFEGQRAASVVLDSAQRDVMLYNGTKPTSLAQVRALPLTTPLGTTVRLSSVATVSEVQRPAQLSRIDGERTATISATPDSSDVGKVTSDLQAALDKLNLTDGAAYRLGGVSSQQNDAFAQLGLAMLAAIAIVFLVMVATFRSIVQPLILLVSVPFAATGALGLLLATDTALGVPALIGLLMLVGIVVTNAIVLIDLINQYRERGMGVREAVIEGGRRRLRPILMTALATIFALIPMSLGLTGGGVFISKPLAIVVIGGLITSTLLTLVLVPTLYTLVEEFKERRRHRRGGPVNERAADREFREQVREEDLADATEPAPAAADGWSTPVGAPSAAGQGAPRRDGAVPEHARVVDGVVVHTDEHTNGAHSLVQYGNGAHSRSDAPVTVTEVAGSGEPVRVQVEVVVRTAPSDPDAPTRRPNEG</sequence>
<dbReference type="Pfam" id="PF00873">
    <property type="entry name" value="ACR_tran"/>
    <property type="match status" value="2"/>
</dbReference>
<keyword evidence="4" id="KW-1185">Reference proteome</keyword>
<gene>
    <name evidence="3" type="ORF">HEB94_004504</name>
</gene>
<dbReference type="Gene3D" id="1.20.1640.10">
    <property type="entry name" value="Multidrug efflux transporter AcrB transmembrane domain"/>
    <property type="match status" value="3"/>
</dbReference>
<dbReference type="RefSeq" id="WP_192751571.1">
    <property type="nucleotide sequence ID" value="NZ_BAABJL010000207.1"/>
</dbReference>
<dbReference type="GO" id="GO:0042910">
    <property type="term" value="F:xenobiotic transmembrane transporter activity"/>
    <property type="evidence" value="ECO:0007669"/>
    <property type="project" value="TreeGrafter"/>
</dbReference>
<feature type="transmembrane region" description="Helical" evidence="2">
    <location>
        <begin position="944"/>
        <end position="964"/>
    </location>
</feature>
<feature type="transmembrane region" description="Helical" evidence="2">
    <location>
        <begin position="395"/>
        <end position="414"/>
    </location>
</feature>
<keyword evidence="2" id="KW-0812">Transmembrane</keyword>
<evidence type="ECO:0000313" key="3">
    <source>
        <dbReference type="EMBL" id="MBE1607656.1"/>
    </source>
</evidence>
<accession>A0A927MVH9</accession>
<feature type="transmembrane region" description="Helical" evidence="2">
    <location>
        <begin position="447"/>
        <end position="471"/>
    </location>
</feature>
<feature type="compositionally biased region" description="Gly residues" evidence="1">
    <location>
        <begin position="250"/>
        <end position="273"/>
    </location>
</feature>
<keyword evidence="2" id="KW-1133">Transmembrane helix</keyword>
<dbReference type="InterPro" id="IPR001036">
    <property type="entry name" value="Acrflvin-R"/>
</dbReference>
<feature type="transmembrane region" description="Helical" evidence="2">
    <location>
        <begin position="970"/>
        <end position="995"/>
    </location>
</feature>
<dbReference type="SUPFAM" id="SSF82866">
    <property type="entry name" value="Multidrug efflux transporter AcrB transmembrane domain"/>
    <property type="match status" value="2"/>
</dbReference>
<reference evidence="3" key="1">
    <citation type="submission" date="2020-10" db="EMBL/GenBank/DDBJ databases">
        <title>Sequencing the genomes of 1000 actinobacteria strains.</title>
        <authorList>
            <person name="Klenk H.-P."/>
        </authorList>
    </citation>
    <scope>NUCLEOTIDE SEQUENCE</scope>
    <source>
        <strain evidence="3">DSM 45354</strain>
    </source>
</reference>
<feature type="transmembrane region" description="Helical" evidence="2">
    <location>
        <begin position="593"/>
        <end position="613"/>
    </location>
</feature>
<dbReference type="AlphaFoldDB" id="A0A927MVH9"/>
<protein>
    <submittedName>
        <fullName evidence="3">HAE1 family hydrophobic/amphiphilic exporter-1</fullName>
    </submittedName>
</protein>
<feature type="transmembrane region" description="Helical" evidence="2">
    <location>
        <begin position="421"/>
        <end position="441"/>
    </location>
</feature>
<feature type="transmembrane region" description="Helical" evidence="2">
    <location>
        <begin position="914"/>
        <end position="937"/>
    </location>
</feature>
<comment type="caution">
    <text evidence="3">The sequence shown here is derived from an EMBL/GenBank/DDBJ whole genome shotgun (WGS) entry which is preliminary data.</text>
</comment>
<feature type="transmembrane region" description="Helical" evidence="2">
    <location>
        <begin position="1049"/>
        <end position="1074"/>
    </location>
</feature>
<dbReference type="Gene3D" id="3.30.2090.10">
    <property type="entry name" value="Multidrug efflux transporter AcrB TolC docking domain, DN and DC subdomains"/>
    <property type="match status" value="3"/>
</dbReference>
<name>A0A927MVH9_9ACTN</name>
<dbReference type="SUPFAM" id="SSF82693">
    <property type="entry name" value="Multidrug efflux transporter AcrB pore domain, PN1, PN2, PC1 and PC2 subdomains"/>
    <property type="match status" value="3"/>
</dbReference>
<dbReference type="Gene3D" id="3.30.70.1430">
    <property type="entry name" value="Multidrug efflux transporter AcrB pore domain"/>
    <property type="match status" value="2"/>
</dbReference>
<feature type="compositionally biased region" description="Basic and acidic residues" evidence="1">
    <location>
        <begin position="1092"/>
        <end position="1105"/>
    </location>
</feature>
<feature type="transmembrane region" description="Helical" evidence="2">
    <location>
        <begin position="524"/>
        <end position="551"/>
    </location>
</feature>
<keyword evidence="2" id="KW-0472">Membrane</keyword>
<feature type="region of interest" description="Disordered" evidence="1">
    <location>
        <begin position="1081"/>
        <end position="1141"/>
    </location>
</feature>
<proteinExistence type="predicted"/>
<dbReference type="Gene3D" id="3.30.70.1440">
    <property type="entry name" value="Multidrug efflux transporter AcrB pore domain"/>
    <property type="match status" value="1"/>
</dbReference>
<dbReference type="GO" id="GO:0005886">
    <property type="term" value="C:plasma membrane"/>
    <property type="evidence" value="ECO:0007669"/>
    <property type="project" value="TreeGrafter"/>
</dbReference>
<feature type="region of interest" description="Disordered" evidence="1">
    <location>
        <begin position="250"/>
        <end position="318"/>
    </location>
</feature>
<evidence type="ECO:0000313" key="4">
    <source>
        <dbReference type="Proteomes" id="UP000638648"/>
    </source>
</evidence>
<feature type="transmembrane region" description="Helical" evidence="2">
    <location>
        <begin position="492"/>
        <end position="512"/>
    </location>
</feature>
<feature type="compositionally biased region" description="Low complexity" evidence="1">
    <location>
        <begin position="1110"/>
        <end position="1119"/>
    </location>
</feature>
<dbReference type="SUPFAM" id="SSF82714">
    <property type="entry name" value="Multidrug efflux transporter AcrB TolC docking domain, DN and DC subdomains"/>
    <property type="match status" value="2"/>
</dbReference>
<dbReference type="PANTHER" id="PTHR32063">
    <property type="match status" value="1"/>
</dbReference>
<evidence type="ECO:0000256" key="2">
    <source>
        <dbReference type="SAM" id="Phobius"/>
    </source>
</evidence>
<evidence type="ECO:0000256" key="1">
    <source>
        <dbReference type="SAM" id="MobiDB-lite"/>
    </source>
</evidence>
<feature type="transmembrane region" description="Helical" evidence="2">
    <location>
        <begin position="1016"/>
        <end position="1037"/>
    </location>
</feature>
<dbReference type="EMBL" id="JADBEM010000001">
    <property type="protein sequence ID" value="MBE1607656.1"/>
    <property type="molecule type" value="Genomic_DNA"/>
</dbReference>